<feature type="chain" id="PRO_5043646897" evidence="2">
    <location>
        <begin position="21"/>
        <end position="218"/>
    </location>
</feature>
<dbReference type="EMBL" id="ML736742">
    <property type="protein sequence ID" value="KAE8408729.1"/>
    <property type="molecule type" value="Genomic_DNA"/>
</dbReference>
<feature type="region of interest" description="Disordered" evidence="1">
    <location>
        <begin position="68"/>
        <end position="94"/>
    </location>
</feature>
<organism evidence="3 4">
    <name type="scientific">Aspergillus pseudonomiae</name>
    <dbReference type="NCBI Taxonomy" id="1506151"/>
    <lineage>
        <taxon>Eukaryota</taxon>
        <taxon>Fungi</taxon>
        <taxon>Dikarya</taxon>
        <taxon>Ascomycota</taxon>
        <taxon>Pezizomycotina</taxon>
        <taxon>Eurotiomycetes</taxon>
        <taxon>Eurotiomycetidae</taxon>
        <taxon>Eurotiales</taxon>
        <taxon>Aspergillaceae</taxon>
        <taxon>Aspergillus</taxon>
        <taxon>Aspergillus subgen. Circumdati</taxon>
    </lineage>
</organism>
<evidence type="ECO:0000256" key="1">
    <source>
        <dbReference type="SAM" id="MobiDB-lite"/>
    </source>
</evidence>
<accession>A0A5N6I9W4</accession>
<dbReference type="RefSeq" id="XP_031946048.1">
    <property type="nucleotide sequence ID" value="XM_032086141.1"/>
</dbReference>
<feature type="signal peptide" evidence="2">
    <location>
        <begin position="1"/>
        <end position="20"/>
    </location>
</feature>
<sequence length="218" mass="24179">MKASVILLCVFAAFVAATEADPKAADSTTTAAPPLRTVAPKQPITFSDLTPQELSFYLQYWRENTVPPGPGTVMPGGWKWPDWPDKRDEAPQAESKFDPELAKLIQTTNALPKPQGKINHYVGEQAEDKGDSNEGEDDEDNEDEDDGGDNEDTSPATPLEKRKQKNPCKRGCRADIHCCPGDRCFYGVCLGPQKPPRDVKREIYEFYASADTESERDE</sequence>
<feature type="compositionally biased region" description="Basic and acidic residues" evidence="1">
    <location>
        <begin position="82"/>
        <end position="94"/>
    </location>
</feature>
<name>A0A5N6I9W4_9EURO</name>
<dbReference type="AlphaFoldDB" id="A0A5N6I9W4"/>
<keyword evidence="4" id="KW-1185">Reference proteome</keyword>
<feature type="compositionally biased region" description="Acidic residues" evidence="1">
    <location>
        <begin position="133"/>
        <end position="152"/>
    </location>
</feature>
<keyword evidence="2" id="KW-0732">Signal</keyword>
<dbReference type="GeneID" id="43670832"/>
<dbReference type="Proteomes" id="UP000325579">
    <property type="component" value="Unassembled WGS sequence"/>
</dbReference>
<feature type="region of interest" description="Disordered" evidence="1">
    <location>
        <begin position="123"/>
        <end position="171"/>
    </location>
</feature>
<evidence type="ECO:0000313" key="3">
    <source>
        <dbReference type="EMBL" id="KAE8408729.1"/>
    </source>
</evidence>
<proteinExistence type="predicted"/>
<accession>A0A5N7DRT4</accession>
<reference evidence="3 4" key="1">
    <citation type="submission" date="2019-04" db="EMBL/GenBank/DDBJ databases">
        <authorList>
            <consortium name="DOE Joint Genome Institute"/>
            <person name="Mondo S."/>
            <person name="Kjaerbolling I."/>
            <person name="Vesth T."/>
            <person name="Frisvad J.C."/>
            <person name="Nybo J.L."/>
            <person name="Theobald S."/>
            <person name="Kildgaard S."/>
            <person name="Isbrandt T."/>
            <person name="Kuo A."/>
            <person name="Sato A."/>
            <person name="Lyhne E.K."/>
            <person name="Kogle M.E."/>
            <person name="Wiebenga A."/>
            <person name="Kun R.S."/>
            <person name="Lubbers R.J."/>
            <person name="Makela M.R."/>
            <person name="Barry K."/>
            <person name="Chovatia M."/>
            <person name="Clum A."/>
            <person name="Daum C."/>
            <person name="Haridas S."/>
            <person name="He G."/>
            <person name="LaButti K."/>
            <person name="Lipzen A."/>
            <person name="Riley R."/>
            <person name="Salamov A."/>
            <person name="Simmons B.A."/>
            <person name="Magnuson J.K."/>
            <person name="Henrissat B."/>
            <person name="Mortensen U.H."/>
            <person name="Larsen T.O."/>
            <person name="Devries R.P."/>
            <person name="Grigoriev I.V."/>
            <person name="Machida M."/>
            <person name="Baker S.E."/>
            <person name="Andersen M.R."/>
            <person name="Cantor M.N."/>
            <person name="Hua S.X."/>
        </authorList>
    </citation>
    <scope>NUCLEOTIDE SEQUENCE [LARGE SCALE GENOMIC DNA]</scope>
    <source>
        <strain evidence="3 4">CBS 119388</strain>
    </source>
</reference>
<dbReference type="OrthoDB" id="4458586at2759"/>
<evidence type="ECO:0000313" key="4">
    <source>
        <dbReference type="Proteomes" id="UP000325579"/>
    </source>
</evidence>
<protein>
    <submittedName>
        <fullName evidence="3">Uncharacterized protein</fullName>
    </submittedName>
</protein>
<feature type="compositionally biased region" description="Basic residues" evidence="1">
    <location>
        <begin position="162"/>
        <end position="171"/>
    </location>
</feature>
<gene>
    <name evidence="3" type="ORF">BDV37DRAFT_278735</name>
</gene>
<evidence type="ECO:0000256" key="2">
    <source>
        <dbReference type="SAM" id="SignalP"/>
    </source>
</evidence>